<dbReference type="Proteomes" id="UP000076128">
    <property type="component" value="Chromosome"/>
</dbReference>
<feature type="region of interest" description="Disordered" evidence="1">
    <location>
        <begin position="99"/>
        <end position="122"/>
    </location>
</feature>
<keyword evidence="4" id="KW-1185">Reference proteome</keyword>
<reference evidence="3 4" key="1">
    <citation type="submission" date="2015-09" db="EMBL/GenBank/DDBJ databases">
        <title>Complete genome sequence of Defluviimonas alba cai42t isolated from an oilfield in Xinjiang.</title>
        <authorList>
            <person name="Geng S."/>
            <person name="Pan X."/>
            <person name="Wu X."/>
        </authorList>
    </citation>
    <scope>NUCLEOTIDE SEQUENCE [LARGE SCALE GENOMIC DNA]</scope>
    <source>
        <strain evidence="4">cai42</strain>
    </source>
</reference>
<gene>
    <name evidence="3" type="ORF">AKL17_0844</name>
</gene>
<evidence type="ECO:0008006" key="5">
    <source>
        <dbReference type="Google" id="ProtNLM"/>
    </source>
</evidence>
<dbReference type="STRING" id="1335048.AKL17_0844"/>
<evidence type="ECO:0000256" key="2">
    <source>
        <dbReference type="SAM" id="SignalP"/>
    </source>
</evidence>
<evidence type="ECO:0000256" key="1">
    <source>
        <dbReference type="SAM" id="MobiDB-lite"/>
    </source>
</evidence>
<dbReference type="EMBL" id="CP012661">
    <property type="protein sequence ID" value="AMY68103.1"/>
    <property type="molecule type" value="Genomic_DNA"/>
</dbReference>
<evidence type="ECO:0000313" key="4">
    <source>
        <dbReference type="Proteomes" id="UP000076128"/>
    </source>
</evidence>
<name>A0A161GJA3_9RHOB</name>
<keyword evidence="2" id="KW-0732">Signal</keyword>
<dbReference type="RefSeq" id="WP_066809978.1">
    <property type="nucleotide sequence ID" value="NZ_CP012661.1"/>
</dbReference>
<dbReference type="AlphaFoldDB" id="A0A161GJA3"/>
<dbReference type="KEGG" id="daa:AKL17_0844"/>
<protein>
    <recommendedName>
        <fullName evidence="5">Polyketide synthase</fullName>
    </recommendedName>
</protein>
<evidence type="ECO:0000313" key="3">
    <source>
        <dbReference type="EMBL" id="AMY68103.1"/>
    </source>
</evidence>
<feature type="chain" id="PRO_5007822728" description="Polyketide synthase" evidence="2">
    <location>
        <begin position="31"/>
        <end position="122"/>
    </location>
</feature>
<organism evidence="3 4">
    <name type="scientific">Frigidibacter mobilis</name>
    <dbReference type="NCBI Taxonomy" id="1335048"/>
    <lineage>
        <taxon>Bacteria</taxon>
        <taxon>Pseudomonadati</taxon>
        <taxon>Pseudomonadota</taxon>
        <taxon>Alphaproteobacteria</taxon>
        <taxon>Rhodobacterales</taxon>
        <taxon>Paracoccaceae</taxon>
        <taxon>Frigidibacter</taxon>
    </lineage>
</organism>
<sequence>MRALPFPRLSGLVLTLLLLAASAAGGQAHRAPLTPYDVALQAHAQALGLAEPALCADAGGSEMPGPSRCDACRLVAAALVPDPALPLLLHGQSRPPAWPSLPPLRTALAPRPAHPARAPPRG</sequence>
<feature type="signal peptide" evidence="2">
    <location>
        <begin position="1"/>
        <end position="30"/>
    </location>
</feature>
<proteinExistence type="predicted"/>
<accession>A0A161GJA3</accession>